<keyword evidence="1" id="KW-1133">Transmembrane helix</keyword>
<dbReference type="AlphaFoldDB" id="A0AAD4QWD5"/>
<evidence type="ECO:0000313" key="2">
    <source>
        <dbReference type="EMBL" id="KAI1694232.1"/>
    </source>
</evidence>
<keyword evidence="1" id="KW-0812">Transmembrane</keyword>
<dbReference type="EMBL" id="JAKKPZ010000534">
    <property type="protein sequence ID" value="KAI1694232.1"/>
    <property type="molecule type" value="Genomic_DNA"/>
</dbReference>
<keyword evidence="1" id="KW-0472">Membrane</keyword>
<name>A0AAD4QWD5_9BILA</name>
<evidence type="ECO:0000256" key="1">
    <source>
        <dbReference type="SAM" id="Phobius"/>
    </source>
</evidence>
<evidence type="ECO:0000313" key="3">
    <source>
        <dbReference type="Proteomes" id="UP001201812"/>
    </source>
</evidence>
<organism evidence="2 3">
    <name type="scientific">Ditylenchus destructor</name>
    <dbReference type="NCBI Taxonomy" id="166010"/>
    <lineage>
        <taxon>Eukaryota</taxon>
        <taxon>Metazoa</taxon>
        <taxon>Ecdysozoa</taxon>
        <taxon>Nematoda</taxon>
        <taxon>Chromadorea</taxon>
        <taxon>Rhabditida</taxon>
        <taxon>Tylenchina</taxon>
        <taxon>Tylenchomorpha</taxon>
        <taxon>Sphaerularioidea</taxon>
        <taxon>Anguinidae</taxon>
        <taxon>Anguininae</taxon>
        <taxon>Ditylenchus</taxon>
    </lineage>
</organism>
<protein>
    <submittedName>
        <fullName evidence="2">Uncharacterized protein</fullName>
    </submittedName>
</protein>
<reference evidence="2" key="1">
    <citation type="submission" date="2022-01" db="EMBL/GenBank/DDBJ databases">
        <title>Genome Sequence Resource for Two Populations of Ditylenchus destructor, the Migratory Endoparasitic Phytonematode.</title>
        <authorList>
            <person name="Zhang H."/>
            <person name="Lin R."/>
            <person name="Xie B."/>
        </authorList>
    </citation>
    <scope>NUCLEOTIDE SEQUENCE</scope>
    <source>
        <strain evidence="2">BazhouSP</strain>
    </source>
</reference>
<proteinExistence type="predicted"/>
<feature type="transmembrane region" description="Helical" evidence="1">
    <location>
        <begin position="133"/>
        <end position="157"/>
    </location>
</feature>
<keyword evidence="3" id="KW-1185">Reference proteome</keyword>
<dbReference type="Proteomes" id="UP001201812">
    <property type="component" value="Unassembled WGS sequence"/>
</dbReference>
<comment type="caution">
    <text evidence="2">The sequence shown here is derived from an EMBL/GenBank/DDBJ whole genome shotgun (WGS) entry which is preliminary data.</text>
</comment>
<gene>
    <name evidence="2" type="ORF">DdX_20234</name>
</gene>
<accession>A0AAD4QWD5</accession>
<sequence>MEFKAQKSITQQNAHLNLRCWRREQTTSDSAIAKLTFHIKDDVIIILEDVVEGKKVKNQKTPENYQNILEYTYVSLALNNCFRALKGLKCMSRRQLLMPIADAGGCRCSKKLAVLIQMNMSNSTAESIQLPPYLGYLNFAMNIGILFSHIVSIVTMSRIMYFAIFNRKLLSGGGLCPSLCAFFLVHIVCASSNIPYHAYYIIRWSPQSKLHSTKYMHIQSWEAMKGEILSSHRAPGSDTNAGFHYNSYLYVVHHSKNVHLAPNLNTKPPVHSFLP</sequence>